<dbReference type="Pfam" id="PF13576">
    <property type="entry name" value="Pentapeptide_3"/>
    <property type="match status" value="1"/>
</dbReference>
<protein>
    <submittedName>
        <fullName evidence="3">Pentapeptide repeat-containing protein</fullName>
    </submittedName>
</protein>
<dbReference type="AlphaFoldDB" id="A0A7M2SVA2"/>
<dbReference type="SUPFAM" id="SSF141571">
    <property type="entry name" value="Pentapeptide repeat-like"/>
    <property type="match status" value="1"/>
</dbReference>
<dbReference type="RefSeq" id="WP_194048779.1">
    <property type="nucleotide sequence ID" value="NZ_CP063373.1"/>
</dbReference>
<dbReference type="EMBL" id="CP063373">
    <property type="protein sequence ID" value="QOV40192.1"/>
    <property type="molecule type" value="Genomic_DNA"/>
</dbReference>
<evidence type="ECO:0000256" key="1">
    <source>
        <dbReference type="SAM" id="MobiDB-lite"/>
    </source>
</evidence>
<gene>
    <name evidence="3" type="ORF">IM697_18395</name>
</gene>
<evidence type="ECO:0000313" key="3">
    <source>
        <dbReference type="EMBL" id="QOV40192.1"/>
    </source>
</evidence>
<reference evidence="3 4" key="1">
    <citation type="submission" date="2020-10" db="EMBL/GenBank/DDBJ databases">
        <title>Streptomyces ferrugineus complate genome analysis.</title>
        <authorList>
            <person name="Anwar N."/>
        </authorList>
    </citation>
    <scope>NUCLEOTIDE SEQUENCE [LARGE SCALE GENOMIC DNA]</scope>
    <source>
        <strain evidence="3 4">CCTCC AA2014009</strain>
    </source>
</reference>
<evidence type="ECO:0000256" key="2">
    <source>
        <dbReference type="SAM" id="Phobius"/>
    </source>
</evidence>
<dbReference type="KEGG" id="sfeu:IM697_18395"/>
<feature type="transmembrane region" description="Helical" evidence="2">
    <location>
        <begin position="485"/>
        <end position="505"/>
    </location>
</feature>
<dbReference type="Proteomes" id="UP000594205">
    <property type="component" value="Chromosome"/>
</dbReference>
<keyword evidence="2" id="KW-0812">Transmembrane</keyword>
<evidence type="ECO:0000313" key="4">
    <source>
        <dbReference type="Proteomes" id="UP000594205"/>
    </source>
</evidence>
<keyword evidence="4" id="KW-1185">Reference proteome</keyword>
<keyword evidence="2" id="KW-1133">Transmembrane helix</keyword>
<dbReference type="InterPro" id="IPR001646">
    <property type="entry name" value="5peptide_repeat"/>
</dbReference>
<accession>A0A7M2SVA2</accession>
<feature type="region of interest" description="Disordered" evidence="1">
    <location>
        <begin position="510"/>
        <end position="538"/>
    </location>
</feature>
<organism evidence="3 4">
    <name type="scientific">Streptomyces ferrugineus</name>
    <dbReference type="NCBI Taxonomy" id="1413221"/>
    <lineage>
        <taxon>Bacteria</taxon>
        <taxon>Bacillati</taxon>
        <taxon>Actinomycetota</taxon>
        <taxon>Actinomycetes</taxon>
        <taxon>Kitasatosporales</taxon>
        <taxon>Streptomycetaceae</taxon>
        <taxon>Streptomyces</taxon>
    </lineage>
</organism>
<name>A0A7M2SVA2_9ACTN</name>
<keyword evidence="2" id="KW-0472">Membrane</keyword>
<sequence length="599" mass="66677">MQNSVTCLPHDPTLQEEYLAALTPGDNIDLRGCIIKEEFWNEICSSVNDGEGPKFGRTRFNEAIFDGDIVFDDAKFGDADFRRAVFTGGPSFVGPHFADNASFEDVQFGGMVNFEGGRYEGTMFFERAQFAGDVVFSDLTFTVGSWFNDARFSRGVSFLGCRLYGGFWFTKANVAGTTNFMDCSLGPATFVDTVFAGETNFDRASFAGGCNLEKTRINPAPIFGPVVCEGPLNLTDAQITAPVVMDVSATEIWLIDATLQESVTLRARYAAIDLTRARLFYPCTITTDHAPSERPDESRLALRALVEVTSNQPVRNWVHDSATISIVSLEGVDVSFLLLSDVNLVRCEFAGAHHLDQLRLEGYWNLGESPVLDRRGIFPFQPTRRLVIEEERKWRALRNRRDYEAGGWGRRPEREQDVPGLATLTTTYRQLRKAREDAKDEPGAADFYYGEMEMRRHSRAWSDAERWLLQAYWLLSGYGLRASRALGWLVVAMMATILLMMGFGLPQDSPKQEATGTVPPGGGRVTFEIDKEDPRNPTGDHFTGERFDKALSVTLNSVVFRSSGQDLTTAGGYIEMASRFSEPVLLGLAALAIRGRVKR</sequence>
<proteinExistence type="predicted"/>
<dbReference type="Gene3D" id="2.160.20.80">
    <property type="entry name" value="E3 ubiquitin-protein ligase SopA"/>
    <property type="match status" value="1"/>
</dbReference>